<accession>A0A4R7W4N1</accession>
<reference evidence="1 2" key="1">
    <citation type="submission" date="2019-03" db="EMBL/GenBank/DDBJ databases">
        <title>Genomic Encyclopedia of Archaeal and Bacterial Type Strains, Phase II (KMG-II): from individual species to whole genera.</title>
        <authorList>
            <person name="Goeker M."/>
        </authorList>
    </citation>
    <scope>NUCLEOTIDE SEQUENCE [LARGE SCALE GENOMIC DNA]</scope>
    <source>
        <strain evidence="1 2">DSM 45499</strain>
    </source>
</reference>
<dbReference type="RefSeq" id="WP_133900497.1">
    <property type="nucleotide sequence ID" value="NZ_SOCP01000001.1"/>
</dbReference>
<proteinExistence type="predicted"/>
<comment type="caution">
    <text evidence="1">The sequence shown here is derived from an EMBL/GenBank/DDBJ whole genome shotgun (WGS) entry which is preliminary data.</text>
</comment>
<dbReference type="Gene3D" id="3.10.450.50">
    <property type="match status" value="1"/>
</dbReference>
<organism evidence="1 2">
    <name type="scientific">Actinophytocola oryzae</name>
    <dbReference type="NCBI Taxonomy" id="502181"/>
    <lineage>
        <taxon>Bacteria</taxon>
        <taxon>Bacillati</taxon>
        <taxon>Actinomycetota</taxon>
        <taxon>Actinomycetes</taxon>
        <taxon>Pseudonocardiales</taxon>
        <taxon>Pseudonocardiaceae</taxon>
    </lineage>
</organism>
<dbReference type="Pfam" id="PF07366">
    <property type="entry name" value="SnoaL"/>
    <property type="match status" value="1"/>
</dbReference>
<dbReference type="EMBL" id="SOCP01000001">
    <property type="protein sequence ID" value="TDV57165.1"/>
    <property type="molecule type" value="Genomic_DNA"/>
</dbReference>
<dbReference type="InterPro" id="IPR009959">
    <property type="entry name" value="Cyclase_SnoaL-like"/>
</dbReference>
<sequence>MEHNRAELASLYLRYNRCCNEHRFTTLAEFVHENVEVNGEARGLAGYIAGLTSVTDAFPDHRWDLRHLLVDGCWLSARFVDTGTHTGPFLGVAGTGRSVTINEFATYRISDGRIAEVWGTADNVALLEQLTAAA</sequence>
<name>A0A4R7W4N1_9PSEU</name>
<dbReference type="OrthoDB" id="9810441at2"/>
<protein>
    <submittedName>
        <fullName evidence="1">Putative ester cyclase</fullName>
    </submittedName>
</protein>
<keyword evidence="2" id="KW-1185">Reference proteome</keyword>
<dbReference type="InterPro" id="IPR032710">
    <property type="entry name" value="NTF2-like_dom_sf"/>
</dbReference>
<dbReference type="GO" id="GO:0030638">
    <property type="term" value="P:polyketide metabolic process"/>
    <property type="evidence" value="ECO:0007669"/>
    <property type="project" value="InterPro"/>
</dbReference>
<gene>
    <name evidence="1" type="ORF">CLV71_10136</name>
</gene>
<dbReference type="PANTHER" id="PTHR38436:SF1">
    <property type="entry name" value="ESTER CYCLASE"/>
    <property type="match status" value="1"/>
</dbReference>
<evidence type="ECO:0000313" key="2">
    <source>
        <dbReference type="Proteomes" id="UP000294927"/>
    </source>
</evidence>
<dbReference type="Proteomes" id="UP000294927">
    <property type="component" value="Unassembled WGS sequence"/>
</dbReference>
<dbReference type="AlphaFoldDB" id="A0A4R7W4N1"/>
<dbReference type="PANTHER" id="PTHR38436">
    <property type="entry name" value="POLYKETIDE CYCLASE SNOAL-LIKE DOMAIN"/>
    <property type="match status" value="1"/>
</dbReference>
<dbReference type="SUPFAM" id="SSF54427">
    <property type="entry name" value="NTF2-like"/>
    <property type="match status" value="1"/>
</dbReference>
<evidence type="ECO:0000313" key="1">
    <source>
        <dbReference type="EMBL" id="TDV57165.1"/>
    </source>
</evidence>